<comment type="caution">
    <text evidence="2">The sequence shown here is derived from an EMBL/GenBank/DDBJ whole genome shotgun (WGS) entry which is preliminary data.</text>
</comment>
<evidence type="ECO:0000313" key="3">
    <source>
        <dbReference type="Proteomes" id="UP000176917"/>
    </source>
</evidence>
<feature type="transmembrane region" description="Helical" evidence="1">
    <location>
        <begin position="20"/>
        <end position="44"/>
    </location>
</feature>
<dbReference type="PANTHER" id="PTHR30221:SF1">
    <property type="entry name" value="SMALL-CONDUCTANCE MECHANOSENSITIVE CHANNEL"/>
    <property type="match status" value="1"/>
</dbReference>
<dbReference type="InterPro" id="IPR045275">
    <property type="entry name" value="MscS_archaea/bacteria_type"/>
</dbReference>
<dbReference type="Proteomes" id="UP000176917">
    <property type="component" value="Unassembled WGS sequence"/>
</dbReference>
<gene>
    <name evidence="2" type="ORF">A3B24_01960</name>
</gene>
<protein>
    <recommendedName>
        <fullName evidence="4">Small-conductance mechanosensitive ion channel</fullName>
    </recommendedName>
</protein>
<evidence type="ECO:0008006" key="4">
    <source>
        <dbReference type="Google" id="ProtNLM"/>
    </source>
</evidence>
<dbReference type="EMBL" id="MHUG01000014">
    <property type="protein sequence ID" value="OHA73258.1"/>
    <property type="molecule type" value="Genomic_DNA"/>
</dbReference>
<dbReference type="STRING" id="1802461.A3B24_01960"/>
<proteinExistence type="predicted"/>
<dbReference type="PANTHER" id="PTHR30221">
    <property type="entry name" value="SMALL-CONDUCTANCE MECHANOSENSITIVE CHANNEL"/>
    <property type="match status" value="1"/>
</dbReference>
<reference evidence="2 3" key="1">
    <citation type="journal article" date="2016" name="Nat. Commun.">
        <title>Thousands of microbial genomes shed light on interconnected biogeochemical processes in an aquifer system.</title>
        <authorList>
            <person name="Anantharaman K."/>
            <person name="Brown C.T."/>
            <person name="Hug L.A."/>
            <person name="Sharon I."/>
            <person name="Castelle C.J."/>
            <person name="Probst A.J."/>
            <person name="Thomas B.C."/>
            <person name="Singh A."/>
            <person name="Wilkins M.J."/>
            <person name="Karaoz U."/>
            <person name="Brodie E.L."/>
            <person name="Williams K.H."/>
            <person name="Hubbard S.S."/>
            <person name="Banfield J.F."/>
        </authorList>
    </citation>
    <scope>NUCLEOTIDE SEQUENCE [LARGE SCALE GENOMIC DNA]</scope>
</reference>
<feature type="transmembrane region" description="Helical" evidence="1">
    <location>
        <begin position="157"/>
        <end position="178"/>
    </location>
</feature>
<keyword evidence="1" id="KW-1133">Transmembrane helix</keyword>
<evidence type="ECO:0000256" key="1">
    <source>
        <dbReference type="SAM" id="Phobius"/>
    </source>
</evidence>
<feature type="transmembrane region" description="Helical" evidence="1">
    <location>
        <begin position="184"/>
        <end position="207"/>
    </location>
</feature>
<keyword evidence="1" id="KW-0472">Membrane</keyword>
<evidence type="ECO:0000313" key="2">
    <source>
        <dbReference type="EMBL" id="OHA73258.1"/>
    </source>
</evidence>
<dbReference type="GO" id="GO:0008381">
    <property type="term" value="F:mechanosensitive monoatomic ion channel activity"/>
    <property type="evidence" value="ECO:0007669"/>
    <property type="project" value="InterPro"/>
</dbReference>
<dbReference type="Pfam" id="PF05552">
    <property type="entry name" value="MS_channel_1st_1"/>
    <property type="match status" value="2"/>
</dbReference>
<keyword evidence="1" id="KW-0812">Transmembrane</keyword>
<feature type="transmembrane region" description="Helical" evidence="1">
    <location>
        <begin position="82"/>
        <end position="103"/>
    </location>
</feature>
<accession>A0A1G2RL91</accession>
<sequence>MVLDWYEVTLAQLQELWVGLVAFVPQLVGALVVFVVGWIIAVIVGRVVADILRRIQFNQLFEREGFRRALERADMKVDPSEFIGGIFKWVLLIVFVLAAVEILGLNELAGFLSDVLGYLPNVLVASLIFVFAVVIADIVGKFLHATVESAQMGSGHYVAVIVKWSIWIFAIIAILLQLGVARDFLLLVLQGVVAFFVVAAGLSFGLAGKDVAGELLRDMMKKLKG</sequence>
<dbReference type="Gene3D" id="1.10.287.1260">
    <property type="match status" value="2"/>
</dbReference>
<dbReference type="InterPro" id="IPR008910">
    <property type="entry name" value="MSC_TM_helix"/>
</dbReference>
<dbReference type="AlphaFoldDB" id="A0A1G2RL91"/>
<name>A0A1G2RL91_9BACT</name>
<feature type="transmembrane region" description="Helical" evidence="1">
    <location>
        <begin position="115"/>
        <end position="136"/>
    </location>
</feature>
<organism evidence="2 3">
    <name type="scientific">Candidatus Wildermuthbacteria bacterium RIFCSPLOWO2_01_FULL_48_16</name>
    <dbReference type="NCBI Taxonomy" id="1802461"/>
    <lineage>
        <taxon>Bacteria</taxon>
        <taxon>Candidatus Wildermuthiibacteriota</taxon>
    </lineage>
</organism>